<proteinExistence type="predicted"/>
<protein>
    <recommendedName>
        <fullName evidence="1">Peptidase C14 caspase domain-containing protein</fullName>
    </recommendedName>
</protein>
<dbReference type="Proteomes" id="UP000032254">
    <property type="component" value="Unassembled WGS sequence"/>
</dbReference>
<dbReference type="AlphaFoldDB" id="A0A0D0X812"/>
<feature type="domain" description="Peptidase C14 caspase" evidence="1">
    <location>
        <begin position="6"/>
        <end position="250"/>
    </location>
</feature>
<accession>A0A0D0X812</accession>
<evidence type="ECO:0000313" key="2">
    <source>
        <dbReference type="EMBL" id="KIR65570.1"/>
    </source>
</evidence>
<reference evidence="2 3" key="1">
    <citation type="submission" date="2015-01" db="EMBL/GenBank/DDBJ databases">
        <title>Sequencing and annotation of Micromonospora carbonacea strain JXNU-1 genome.</title>
        <authorList>
            <person name="Long Z."/>
            <person name="Huang Y."/>
            <person name="Jiang Y."/>
        </authorList>
    </citation>
    <scope>NUCLEOTIDE SEQUENCE [LARGE SCALE GENOMIC DNA]</scope>
    <source>
        <strain evidence="2 3">JXNU-1</strain>
    </source>
</reference>
<dbReference type="SUPFAM" id="SSF52129">
    <property type="entry name" value="Caspase-like"/>
    <property type="match status" value="1"/>
</dbReference>
<dbReference type="PANTHER" id="PTHR48104">
    <property type="entry name" value="METACASPASE-4"/>
    <property type="match status" value="1"/>
</dbReference>
<evidence type="ECO:0000313" key="3">
    <source>
        <dbReference type="Proteomes" id="UP000032254"/>
    </source>
</evidence>
<dbReference type="Gene3D" id="3.40.50.1460">
    <property type="match status" value="1"/>
</dbReference>
<dbReference type="RefSeq" id="WP_043962370.1">
    <property type="nucleotide sequence ID" value="NZ_JXSX01000001.1"/>
</dbReference>
<dbReference type="InterPro" id="IPR011600">
    <property type="entry name" value="Pept_C14_caspase"/>
</dbReference>
<dbReference type="InterPro" id="IPR029030">
    <property type="entry name" value="Caspase-like_dom_sf"/>
</dbReference>
<name>A0A0D0X812_9ACTN</name>
<dbReference type="PANTHER" id="PTHR48104:SF30">
    <property type="entry name" value="METACASPASE-1"/>
    <property type="match status" value="1"/>
</dbReference>
<keyword evidence="3" id="KW-1185">Reference proteome</keyword>
<dbReference type="GO" id="GO:0004197">
    <property type="term" value="F:cysteine-type endopeptidase activity"/>
    <property type="evidence" value="ECO:0007669"/>
    <property type="project" value="InterPro"/>
</dbReference>
<dbReference type="EMBL" id="JXSX01000001">
    <property type="protein sequence ID" value="KIR65570.1"/>
    <property type="molecule type" value="Genomic_DNA"/>
</dbReference>
<dbReference type="PATRIC" id="fig|47853.6.peg.1975"/>
<dbReference type="GeneID" id="301304328"/>
<dbReference type="Pfam" id="PF00656">
    <property type="entry name" value="Peptidase_C14"/>
    <property type="match status" value="1"/>
</dbReference>
<dbReference type="GO" id="GO:0005737">
    <property type="term" value="C:cytoplasm"/>
    <property type="evidence" value="ECO:0007669"/>
    <property type="project" value="TreeGrafter"/>
</dbReference>
<dbReference type="OrthoDB" id="8447555at2"/>
<sequence length="660" mass="70240">MNGRLFALLVGIDRYRAVTPLQGCGNDVAQAAEFLRGRVPAQRGPAIEVLLHEQATREAVVDGLRTHLGQAGPGDTALFWFSGHGSRAAVPPQLWHLEPGEKLQTLLCHDSRHGGVPDLYDKELLLLLGAVAATGCHVVAVVDSCHSHGATRNPQRSVADLPTAPAVEALLPQLRQAAARPPVEYVSLAACRSFETATEDWLDGRWHGLFSWGLLAAMRRLGPAATYRELLTAARCEVEQYSSRQVPQLDPVTPGIADQPFLGGRVRPPATGMWLRRSRHEWRIDAGSCHGLSTGADGDDTRVAVAGTKNEARILRVGANHSVVAPIGWEPDEDTQYPVVLSRVPIPQVTVAVEGDHHPTVELVLTALGTAGPTGGPSPYVRPVPGAASAEGPQLRLRADQPGRVGIRDRDDAPICPDATDVSGDGARRLVATVEHLARVRRVRALTNPVSGLAGAVSLQLVEARATEVTAPAHRPALLPGPDGAIHLRYRRDRGRWVAPTVFVRLHNHSSRQLYFVLLNVTEGHRVHTGLFPGDHVAPRWAAAALHGRPVELRLPDDQPVTPGARTRDWLILLAAEEEFSSAAFELPALSGAGSGRGRVPRGVTGLLGRLGLAAAHRDAGAVDGPASDWFTLTLPIVTEVPGSATVPAGGVDDGQAVAT</sequence>
<organism evidence="2 3">
    <name type="scientific">Micromonospora haikouensis</name>
    <dbReference type="NCBI Taxonomy" id="686309"/>
    <lineage>
        <taxon>Bacteria</taxon>
        <taxon>Bacillati</taxon>
        <taxon>Actinomycetota</taxon>
        <taxon>Actinomycetes</taxon>
        <taxon>Micromonosporales</taxon>
        <taxon>Micromonosporaceae</taxon>
        <taxon>Micromonospora</taxon>
    </lineage>
</organism>
<comment type="caution">
    <text evidence="2">The sequence shown here is derived from an EMBL/GenBank/DDBJ whole genome shotgun (WGS) entry which is preliminary data.</text>
</comment>
<gene>
    <name evidence="2" type="ORF">TK50_09290</name>
</gene>
<dbReference type="GO" id="GO:0006508">
    <property type="term" value="P:proteolysis"/>
    <property type="evidence" value="ECO:0007669"/>
    <property type="project" value="InterPro"/>
</dbReference>
<dbReference type="InterPro" id="IPR050452">
    <property type="entry name" value="Metacaspase"/>
</dbReference>
<evidence type="ECO:0000259" key="1">
    <source>
        <dbReference type="Pfam" id="PF00656"/>
    </source>
</evidence>